<proteinExistence type="predicted"/>
<dbReference type="EMBL" id="GBRH01230688">
    <property type="protein sequence ID" value="JAD67207.1"/>
    <property type="molecule type" value="Transcribed_RNA"/>
</dbReference>
<name>A0A0A9C6R4_ARUDO</name>
<sequence>MLLIKFIIYICICNSYFLSYSLKGSSFINGLSFLGGTECE</sequence>
<protein>
    <submittedName>
        <fullName evidence="1">Uncharacterized protein</fullName>
    </submittedName>
</protein>
<organism evidence="1">
    <name type="scientific">Arundo donax</name>
    <name type="common">Giant reed</name>
    <name type="synonym">Donax arundinaceus</name>
    <dbReference type="NCBI Taxonomy" id="35708"/>
    <lineage>
        <taxon>Eukaryota</taxon>
        <taxon>Viridiplantae</taxon>
        <taxon>Streptophyta</taxon>
        <taxon>Embryophyta</taxon>
        <taxon>Tracheophyta</taxon>
        <taxon>Spermatophyta</taxon>
        <taxon>Magnoliopsida</taxon>
        <taxon>Liliopsida</taxon>
        <taxon>Poales</taxon>
        <taxon>Poaceae</taxon>
        <taxon>PACMAD clade</taxon>
        <taxon>Arundinoideae</taxon>
        <taxon>Arundineae</taxon>
        <taxon>Arundo</taxon>
    </lineage>
</organism>
<accession>A0A0A9C6R4</accession>
<dbReference type="AlphaFoldDB" id="A0A0A9C6R4"/>
<reference evidence="1" key="2">
    <citation type="journal article" date="2015" name="Data Brief">
        <title>Shoot transcriptome of the giant reed, Arundo donax.</title>
        <authorList>
            <person name="Barrero R.A."/>
            <person name="Guerrero F.D."/>
            <person name="Moolhuijzen P."/>
            <person name="Goolsby J.A."/>
            <person name="Tidwell J."/>
            <person name="Bellgard S.E."/>
            <person name="Bellgard M.I."/>
        </authorList>
    </citation>
    <scope>NUCLEOTIDE SEQUENCE</scope>
    <source>
        <tissue evidence="1">Shoot tissue taken approximately 20 cm above the soil surface</tissue>
    </source>
</reference>
<reference evidence="1" key="1">
    <citation type="submission" date="2014-09" db="EMBL/GenBank/DDBJ databases">
        <authorList>
            <person name="Magalhaes I.L.F."/>
            <person name="Oliveira U."/>
            <person name="Santos F.R."/>
            <person name="Vidigal T.H.D.A."/>
            <person name="Brescovit A.D."/>
            <person name="Santos A.J."/>
        </authorList>
    </citation>
    <scope>NUCLEOTIDE SEQUENCE</scope>
    <source>
        <tissue evidence="1">Shoot tissue taken approximately 20 cm above the soil surface</tissue>
    </source>
</reference>
<evidence type="ECO:0000313" key="1">
    <source>
        <dbReference type="EMBL" id="JAD67207.1"/>
    </source>
</evidence>